<gene>
    <name evidence="3" type="ORF">HG66A1_25140</name>
</gene>
<dbReference type="InterPro" id="IPR050923">
    <property type="entry name" value="Cell_Proc_Reg/RNA_Proc"/>
</dbReference>
<keyword evidence="4" id="KW-1185">Reference proteome</keyword>
<protein>
    <submittedName>
        <fullName evidence="3">FHA domain protein</fullName>
    </submittedName>
</protein>
<dbReference type="Proteomes" id="UP000320421">
    <property type="component" value="Chromosome"/>
</dbReference>
<dbReference type="PROSITE" id="PS50006">
    <property type="entry name" value="FHA_DOMAIN"/>
    <property type="match status" value="1"/>
</dbReference>
<sequence>MPLGRIYNEPEMNNFPPEQPSGGFSYVWSIVMKIRLSLQNGSKKLKSMTLTKTTLVGRSADCDLKLKSDLVSRHHCRIVLTESVALVHDLGSSNGTFIDGNRVTPKRDTKLLPGCVLSIADVSFRIDYDPQVFVDVGSTINLKSVGELLPELPFASASDDVIPVAVDLPENQDKSSGKKSTETVTIDEYNPDAETSENKKTIQFPEIELTDKMRQS</sequence>
<dbReference type="CDD" id="cd00060">
    <property type="entry name" value="FHA"/>
    <property type="match status" value="1"/>
</dbReference>
<feature type="region of interest" description="Disordered" evidence="1">
    <location>
        <begin position="168"/>
        <end position="216"/>
    </location>
</feature>
<evidence type="ECO:0000313" key="4">
    <source>
        <dbReference type="Proteomes" id="UP000320421"/>
    </source>
</evidence>
<evidence type="ECO:0000313" key="3">
    <source>
        <dbReference type="EMBL" id="QDT20725.1"/>
    </source>
</evidence>
<dbReference type="Pfam" id="PF00498">
    <property type="entry name" value="FHA"/>
    <property type="match status" value="1"/>
</dbReference>
<proteinExistence type="predicted"/>
<name>A0A517PMX9_9PLAN</name>
<organism evidence="3 4">
    <name type="scientific">Gimesia chilikensis</name>
    <dbReference type="NCBI Taxonomy" id="2605989"/>
    <lineage>
        <taxon>Bacteria</taxon>
        <taxon>Pseudomonadati</taxon>
        <taxon>Planctomycetota</taxon>
        <taxon>Planctomycetia</taxon>
        <taxon>Planctomycetales</taxon>
        <taxon>Planctomycetaceae</taxon>
        <taxon>Gimesia</taxon>
    </lineage>
</organism>
<dbReference type="InterPro" id="IPR008984">
    <property type="entry name" value="SMAD_FHA_dom_sf"/>
</dbReference>
<feature type="compositionally biased region" description="Basic and acidic residues" evidence="1">
    <location>
        <begin position="171"/>
        <end position="181"/>
    </location>
</feature>
<evidence type="ECO:0000256" key="1">
    <source>
        <dbReference type="SAM" id="MobiDB-lite"/>
    </source>
</evidence>
<reference evidence="3 4" key="1">
    <citation type="submission" date="2019-02" db="EMBL/GenBank/DDBJ databases">
        <title>Deep-cultivation of Planctomycetes and their phenomic and genomic characterization uncovers novel biology.</title>
        <authorList>
            <person name="Wiegand S."/>
            <person name="Jogler M."/>
            <person name="Boedeker C."/>
            <person name="Pinto D."/>
            <person name="Vollmers J."/>
            <person name="Rivas-Marin E."/>
            <person name="Kohn T."/>
            <person name="Peeters S.H."/>
            <person name="Heuer A."/>
            <person name="Rast P."/>
            <person name="Oberbeckmann S."/>
            <person name="Bunk B."/>
            <person name="Jeske O."/>
            <person name="Meyerdierks A."/>
            <person name="Storesund J.E."/>
            <person name="Kallscheuer N."/>
            <person name="Luecker S."/>
            <person name="Lage O.M."/>
            <person name="Pohl T."/>
            <person name="Merkel B.J."/>
            <person name="Hornburger P."/>
            <person name="Mueller R.-W."/>
            <person name="Bruemmer F."/>
            <person name="Labrenz M."/>
            <person name="Spormann A.M."/>
            <person name="Op den Camp H."/>
            <person name="Overmann J."/>
            <person name="Amann R."/>
            <person name="Jetten M.S.M."/>
            <person name="Mascher T."/>
            <person name="Medema M.H."/>
            <person name="Devos D.P."/>
            <person name="Kaster A.-K."/>
            <person name="Ovreas L."/>
            <person name="Rohde M."/>
            <person name="Galperin M.Y."/>
            <person name="Jogler C."/>
        </authorList>
    </citation>
    <scope>NUCLEOTIDE SEQUENCE [LARGE SCALE GENOMIC DNA]</scope>
    <source>
        <strain evidence="3 4">HG66A1</strain>
    </source>
</reference>
<accession>A0A517PMX9</accession>
<dbReference type="AlphaFoldDB" id="A0A517PMX9"/>
<dbReference type="SUPFAM" id="SSF49879">
    <property type="entry name" value="SMAD/FHA domain"/>
    <property type="match status" value="1"/>
</dbReference>
<dbReference type="InterPro" id="IPR000253">
    <property type="entry name" value="FHA_dom"/>
</dbReference>
<dbReference type="SMART" id="SM00240">
    <property type="entry name" value="FHA"/>
    <property type="match status" value="1"/>
</dbReference>
<feature type="domain" description="FHA" evidence="2">
    <location>
        <begin position="54"/>
        <end position="103"/>
    </location>
</feature>
<dbReference type="PANTHER" id="PTHR23308">
    <property type="entry name" value="NUCLEAR INHIBITOR OF PROTEIN PHOSPHATASE-1"/>
    <property type="match status" value="1"/>
</dbReference>
<dbReference type="Gene3D" id="2.60.200.20">
    <property type="match status" value="1"/>
</dbReference>
<evidence type="ECO:0000259" key="2">
    <source>
        <dbReference type="PROSITE" id="PS50006"/>
    </source>
</evidence>
<dbReference type="EMBL" id="CP036266">
    <property type="protein sequence ID" value="QDT20725.1"/>
    <property type="molecule type" value="Genomic_DNA"/>
</dbReference>